<evidence type="ECO:0000256" key="2">
    <source>
        <dbReference type="ARBA" id="ARBA00022737"/>
    </source>
</evidence>
<dbReference type="OrthoDB" id="10249065at2759"/>
<dbReference type="SUPFAM" id="SSF50978">
    <property type="entry name" value="WD40 repeat-like"/>
    <property type="match status" value="1"/>
</dbReference>
<keyword evidence="1 3" id="KW-0853">WD repeat</keyword>
<dbReference type="PANTHER" id="PTHR22851:SF0">
    <property type="entry name" value="DDB1- AND CUL4-ASSOCIATED FACTOR 13"/>
    <property type="match status" value="1"/>
</dbReference>
<sequence>MVYLFSVHRNFDPAQHPFEAAREYTRALNAVKLEKVFAKPFLGSLDGHSDGISYLEKHPSRLSILGSCSYDGEVRIWNLATRKCVVNYEGHKSFARGLTFSGDGNHLISIADDKQIHTWKVPIDNESDMIKPVHSLSSKSILNGISHHRSEDKFATCGDSSK</sequence>
<feature type="repeat" description="WD" evidence="3">
    <location>
        <begin position="45"/>
        <end position="87"/>
    </location>
</feature>
<protein>
    <submittedName>
        <fullName evidence="4">Uncharacterized protein</fullName>
    </submittedName>
</protein>
<dbReference type="PROSITE" id="PS50082">
    <property type="entry name" value="WD_REPEATS_2"/>
    <property type="match status" value="2"/>
</dbReference>
<dbReference type="EMBL" id="HACA01010497">
    <property type="protein sequence ID" value="CDW27858.1"/>
    <property type="molecule type" value="Transcribed_RNA"/>
</dbReference>
<dbReference type="InterPro" id="IPR015943">
    <property type="entry name" value="WD40/YVTN_repeat-like_dom_sf"/>
</dbReference>
<dbReference type="GO" id="GO:0000462">
    <property type="term" value="P:maturation of SSU-rRNA from tricistronic rRNA transcript (SSU-rRNA, 5.8S rRNA, LSU-rRNA)"/>
    <property type="evidence" value="ECO:0007669"/>
    <property type="project" value="TreeGrafter"/>
</dbReference>
<dbReference type="AlphaFoldDB" id="A0A0K2TPB1"/>
<evidence type="ECO:0000256" key="1">
    <source>
        <dbReference type="ARBA" id="ARBA00022574"/>
    </source>
</evidence>
<dbReference type="Pfam" id="PF00400">
    <property type="entry name" value="WD40"/>
    <property type="match status" value="2"/>
</dbReference>
<dbReference type="PROSITE" id="PS00678">
    <property type="entry name" value="WD_REPEATS_1"/>
    <property type="match status" value="1"/>
</dbReference>
<organism evidence="4">
    <name type="scientific">Lepeophtheirus salmonis</name>
    <name type="common">Salmon louse</name>
    <name type="synonym">Caligus salmonis</name>
    <dbReference type="NCBI Taxonomy" id="72036"/>
    <lineage>
        <taxon>Eukaryota</taxon>
        <taxon>Metazoa</taxon>
        <taxon>Ecdysozoa</taxon>
        <taxon>Arthropoda</taxon>
        <taxon>Crustacea</taxon>
        <taxon>Multicrustacea</taxon>
        <taxon>Hexanauplia</taxon>
        <taxon>Copepoda</taxon>
        <taxon>Siphonostomatoida</taxon>
        <taxon>Caligidae</taxon>
        <taxon>Lepeophtheirus</taxon>
    </lineage>
</organism>
<feature type="repeat" description="WD" evidence="3">
    <location>
        <begin position="88"/>
        <end position="121"/>
    </location>
</feature>
<dbReference type="GO" id="GO:0032040">
    <property type="term" value="C:small-subunit processome"/>
    <property type="evidence" value="ECO:0007669"/>
    <property type="project" value="TreeGrafter"/>
</dbReference>
<dbReference type="PANTHER" id="PTHR22851">
    <property type="entry name" value="U3 SMALL NUCLEOLAR RNA U3 SNORNA ASSOCIATED PROTEIN"/>
    <property type="match status" value="1"/>
</dbReference>
<proteinExistence type="predicted"/>
<dbReference type="SMART" id="SM00320">
    <property type="entry name" value="WD40"/>
    <property type="match status" value="2"/>
</dbReference>
<dbReference type="Gene3D" id="2.130.10.10">
    <property type="entry name" value="YVTN repeat-like/Quinoprotein amine dehydrogenase"/>
    <property type="match status" value="1"/>
</dbReference>
<dbReference type="InterPro" id="IPR036322">
    <property type="entry name" value="WD40_repeat_dom_sf"/>
</dbReference>
<name>A0A0K2TPB1_LEPSM</name>
<keyword evidence="2" id="KW-0677">Repeat</keyword>
<evidence type="ECO:0000256" key="3">
    <source>
        <dbReference type="PROSITE-ProRule" id="PRU00221"/>
    </source>
</evidence>
<dbReference type="InterPro" id="IPR019775">
    <property type="entry name" value="WD40_repeat_CS"/>
</dbReference>
<accession>A0A0K2TPB1</accession>
<dbReference type="PROSITE" id="PS50294">
    <property type="entry name" value="WD_REPEATS_REGION"/>
    <property type="match status" value="2"/>
</dbReference>
<evidence type="ECO:0000313" key="4">
    <source>
        <dbReference type="EMBL" id="CDW27858.1"/>
    </source>
</evidence>
<dbReference type="InterPro" id="IPR051733">
    <property type="entry name" value="WD_repeat_DCAF13/WDSOF1"/>
</dbReference>
<dbReference type="InterPro" id="IPR001680">
    <property type="entry name" value="WD40_rpt"/>
</dbReference>
<reference evidence="4" key="1">
    <citation type="submission" date="2014-05" db="EMBL/GenBank/DDBJ databases">
        <authorList>
            <person name="Chronopoulou M."/>
        </authorList>
    </citation>
    <scope>NUCLEOTIDE SEQUENCE</scope>
    <source>
        <tissue evidence="4">Whole organism</tissue>
    </source>
</reference>